<dbReference type="SUPFAM" id="SSF53335">
    <property type="entry name" value="S-adenosyl-L-methionine-dependent methyltransferases"/>
    <property type="match status" value="1"/>
</dbReference>
<dbReference type="PROSITE" id="PS50818">
    <property type="entry name" value="INTEIN_C_TER"/>
    <property type="match status" value="1"/>
</dbReference>
<accession>A0A3E0LI87</accession>
<evidence type="ECO:0000313" key="2">
    <source>
        <dbReference type="Proteomes" id="UP000257002"/>
    </source>
</evidence>
<sequence>MPCEIKDLESEITTETVYDLEIETVHSFITEVCTVHNCGSGTTAYVAEQWGRRWITCDVSRVPLALARQRLLTATFPWYQLKDNNSPTGGFIYKRKQNSKGEEIGGIVPHITLKSIANNEPPESEILVDRPEVDNSIVRVCSPFTIEGTIPPPVEMEDEPESAAVVIENSGPYEERMLEILRKSPVLRLSGNRTITLNNVRQPTRTQNLSAEAMVKASDLEGATLGEVVDEALEVNLNQLPLSQKPVAFLFGPENGAIAEQPVYRAAGEAYHKQYAHLFVLGFAIAPSARQFVENCQDTVGIPATYIQATPDLLMGDLLKNMRSSQIFSVCGLPEIRINPIPEGKYQVELLGLDVFDPVTMKVDSEPGKNVPAWFLDTDYNGLCFHVNQAFFPRTGAWDSIKKALKGTYEESVWEHLAGTTSAPFAVGEHRQIAVKVIDDRGNELLVVKSL</sequence>
<proteinExistence type="predicted"/>
<dbReference type="Gene3D" id="2.170.16.10">
    <property type="entry name" value="Hedgehog/Intein (Hint) domain"/>
    <property type="match status" value="1"/>
</dbReference>
<comment type="caution">
    <text evidence="1">The sequence shown here is derived from an EMBL/GenBank/DDBJ whole genome shotgun (WGS) entry which is preliminary data.</text>
</comment>
<dbReference type="EMBL" id="QQWD01000036">
    <property type="protein sequence ID" value="REJ47164.1"/>
    <property type="molecule type" value="Genomic_DNA"/>
</dbReference>
<reference evidence="1 2" key="1">
    <citation type="submission" date="2017-10" db="EMBL/GenBank/DDBJ databases">
        <title>A large-scale comparative metagenomic study reveals the eutrophication-driven functional interactions in six Microcystis-epibionts communities.</title>
        <authorList>
            <person name="Li Q."/>
            <person name="Lin F."/>
        </authorList>
    </citation>
    <scope>NUCLEOTIDE SEQUENCE [LARGE SCALE GENOMIC DNA]</scope>
    <source>
        <strain evidence="1">TW10</strain>
    </source>
</reference>
<dbReference type="NCBIfam" id="TIGR01443">
    <property type="entry name" value="intein_Cterm"/>
    <property type="match status" value="1"/>
</dbReference>
<dbReference type="Proteomes" id="UP000257002">
    <property type="component" value="Unassembled WGS sequence"/>
</dbReference>
<dbReference type="AlphaFoldDB" id="A0A3E0LI87"/>
<dbReference type="InterPro" id="IPR030934">
    <property type="entry name" value="Intein_C"/>
</dbReference>
<organism evidence="1 2">
    <name type="scientific">Microcystis wesenbergii TW10</name>
    <dbReference type="NCBI Taxonomy" id="2060474"/>
    <lineage>
        <taxon>Bacteria</taxon>
        <taxon>Bacillati</taxon>
        <taxon>Cyanobacteriota</taxon>
        <taxon>Cyanophyceae</taxon>
        <taxon>Oscillatoriophycideae</taxon>
        <taxon>Chroococcales</taxon>
        <taxon>Microcystaceae</taxon>
        <taxon>Microcystis</taxon>
    </lineage>
</organism>
<name>A0A3E0LI87_9CHRO</name>
<evidence type="ECO:0000313" key="1">
    <source>
        <dbReference type="EMBL" id="REJ47164.1"/>
    </source>
</evidence>
<protein>
    <submittedName>
        <fullName evidence="1">Uncharacterized protein</fullName>
    </submittedName>
</protein>
<dbReference type="Gene3D" id="3.40.50.150">
    <property type="entry name" value="Vaccinia Virus protein VP39"/>
    <property type="match status" value="1"/>
</dbReference>
<gene>
    <name evidence="1" type="ORF">DWQ51_21105</name>
</gene>
<dbReference type="InterPro" id="IPR029063">
    <property type="entry name" value="SAM-dependent_MTases_sf"/>
</dbReference>